<evidence type="ECO:0000313" key="3">
    <source>
        <dbReference type="Proteomes" id="UP001367508"/>
    </source>
</evidence>
<reference evidence="2 3" key="1">
    <citation type="submission" date="2024-01" db="EMBL/GenBank/DDBJ databases">
        <title>The genomes of 5 underutilized Papilionoideae crops provide insights into root nodulation and disease resistanc.</title>
        <authorList>
            <person name="Jiang F."/>
        </authorList>
    </citation>
    <scope>NUCLEOTIDE SEQUENCE [LARGE SCALE GENOMIC DNA]</scope>
    <source>
        <strain evidence="2">LVBAO_FW01</strain>
        <tissue evidence="2">Leaves</tissue>
    </source>
</reference>
<sequence length="167" mass="18432">MVHIPCTQLPGCGARHGTYNNPSMACIGLYGFNGEYQPPPPPRKSHQEPGATAESLDRRTLDEEGELFLSHSGMVAALPGYMVSETFGLVPSALKNNVGRKLCIPWSKWGSFVSVVSCMKTGVPDLCIQKTDVGRDLEPEQTQFFFWRKKRMDLPVATLRRGPTPPL</sequence>
<dbReference type="AlphaFoldDB" id="A0AAN9LZ58"/>
<keyword evidence="3" id="KW-1185">Reference proteome</keyword>
<gene>
    <name evidence="2" type="ORF">VNO77_14994</name>
</gene>
<evidence type="ECO:0000256" key="1">
    <source>
        <dbReference type="SAM" id="MobiDB-lite"/>
    </source>
</evidence>
<proteinExistence type="predicted"/>
<feature type="region of interest" description="Disordered" evidence="1">
    <location>
        <begin position="37"/>
        <end position="57"/>
    </location>
</feature>
<protein>
    <submittedName>
        <fullName evidence="2">Uncharacterized protein</fullName>
    </submittedName>
</protein>
<dbReference type="EMBL" id="JAYMYQ010000003">
    <property type="protein sequence ID" value="KAK7344847.1"/>
    <property type="molecule type" value="Genomic_DNA"/>
</dbReference>
<accession>A0AAN9LZ58</accession>
<organism evidence="2 3">
    <name type="scientific">Canavalia gladiata</name>
    <name type="common">Sword bean</name>
    <name type="synonym">Dolichos gladiatus</name>
    <dbReference type="NCBI Taxonomy" id="3824"/>
    <lineage>
        <taxon>Eukaryota</taxon>
        <taxon>Viridiplantae</taxon>
        <taxon>Streptophyta</taxon>
        <taxon>Embryophyta</taxon>
        <taxon>Tracheophyta</taxon>
        <taxon>Spermatophyta</taxon>
        <taxon>Magnoliopsida</taxon>
        <taxon>eudicotyledons</taxon>
        <taxon>Gunneridae</taxon>
        <taxon>Pentapetalae</taxon>
        <taxon>rosids</taxon>
        <taxon>fabids</taxon>
        <taxon>Fabales</taxon>
        <taxon>Fabaceae</taxon>
        <taxon>Papilionoideae</taxon>
        <taxon>50 kb inversion clade</taxon>
        <taxon>NPAAA clade</taxon>
        <taxon>indigoferoid/millettioid clade</taxon>
        <taxon>Phaseoleae</taxon>
        <taxon>Canavalia</taxon>
    </lineage>
</organism>
<evidence type="ECO:0000313" key="2">
    <source>
        <dbReference type="EMBL" id="KAK7344847.1"/>
    </source>
</evidence>
<dbReference type="Proteomes" id="UP001367508">
    <property type="component" value="Unassembled WGS sequence"/>
</dbReference>
<name>A0AAN9LZ58_CANGL</name>
<comment type="caution">
    <text evidence="2">The sequence shown here is derived from an EMBL/GenBank/DDBJ whole genome shotgun (WGS) entry which is preliminary data.</text>
</comment>